<dbReference type="EMBL" id="CM018042">
    <property type="protein sequence ID" value="KAA8533143.1"/>
    <property type="molecule type" value="Genomic_DNA"/>
</dbReference>
<dbReference type="OrthoDB" id="1870484at2759"/>
<organism evidence="7 8">
    <name type="scientific">Nyssa sinensis</name>
    <dbReference type="NCBI Taxonomy" id="561372"/>
    <lineage>
        <taxon>Eukaryota</taxon>
        <taxon>Viridiplantae</taxon>
        <taxon>Streptophyta</taxon>
        <taxon>Embryophyta</taxon>
        <taxon>Tracheophyta</taxon>
        <taxon>Spermatophyta</taxon>
        <taxon>Magnoliopsida</taxon>
        <taxon>eudicotyledons</taxon>
        <taxon>Gunneridae</taxon>
        <taxon>Pentapetalae</taxon>
        <taxon>asterids</taxon>
        <taxon>Cornales</taxon>
        <taxon>Nyssaceae</taxon>
        <taxon>Nyssa</taxon>
    </lineage>
</organism>
<evidence type="ECO:0000256" key="5">
    <source>
        <dbReference type="SAM" id="Coils"/>
    </source>
</evidence>
<evidence type="ECO:0000256" key="4">
    <source>
        <dbReference type="ARBA" id="ARBA00023242"/>
    </source>
</evidence>
<keyword evidence="3" id="KW-0804">Transcription</keyword>
<dbReference type="GO" id="GO:0046983">
    <property type="term" value="F:protein dimerization activity"/>
    <property type="evidence" value="ECO:0007669"/>
    <property type="project" value="InterPro"/>
</dbReference>
<dbReference type="InterPro" id="IPR036638">
    <property type="entry name" value="HLH_DNA-bd_sf"/>
</dbReference>
<gene>
    <name evidence="7" type="ORF">F0562_033324</name>
</gene>
<name>A0A5J5AQ63_9ASTE</name>
<accession>A0A5J5AQ63</accession>
<dbReference type="SMART" id="SM00353">
    <property type="entry name" value="HLH"/>
    <property type="match status" value="1"/>
</dbReference>
<dbReference type="Gene3D" id="4.10.280.10">
    <property type="entry name" value="Helix-loop-helix DNA-binding domain"/>
    <property type="match status" value="1"/>
</dbReference>
<proteinExistence type="predicted"/>
<evidence type="ECO:0000256" key="1">
    <source>
        <dbReference type="ARBA" id="ARBA00004123"/>
    </source>
</evidence>
<dbReference type="GO" id="GO:0090575">
    <property type="term" value="C:RNA polymerase II transcription regulator complex"/>
    <property type="evidence" value="ECO:0007669"/>
    <property type="project" value="TreeGrafter"/>
</dbReference>
<keyword evidence="8" id="KW-1185">Reference proteome</keyword>
<keyword evidence="5" id="KW-0175">Coiled coil</keyword>
<evidence type="ECO:0000313" key="8">
    <source>
        <dbReference type="Proteomes" id="UP000325577"/>
    </source>
</evidence>
<dbReference type="PANTHER" id="PTHR13935">
    <property type="entry name" value="ACHAETE-SCUTE TRANSCRIPTION FACTOR-RELATED"/>
    <property type="match status" value="1"/>
</dbReference>
<comment type="subcellular location">
    <subcellularLocation>
        <location evidence="1">Nucleus</location>
    </subcellularLocation>
</comment>
<evidence type="ECO:0000256" key="3">
    <source>
        <dbReference type="ARBA" id="ARBA00023163"/>
    </source>
</evidence>
<dbReference type="GO" id="GO:0000977">
    <property type="term" value="F:RNA polymerase II transcription regulatory region sequence-specific DNA binding"/>
    <property type="evidence" value="ECO:0007669"/>
    <property type="project" value="TreeGrafter"/>
</dbReference>
<dbReference type="InterPro" id="IPR015660">
    <property type="entry name" value="MASH1/Ascl1a-like"/>
</dbReference>
<dbReference type="PROSITE" id="PS50888">
    <property type="entry name" value="BHLH"/>
    <property type="match status" value="1"/>
</dbReference>
<dbReference type="InterPro" id="IPR011598">
    <property type="entry name" value="bHLH_dom"/>
</dbReference>
<evidence type="ECO:0000313" key="7">
    <source>
        <dbReference type="EMBL" id="KAA8533143.1"/>
    </source>
</evidence>
<dbReference type="PANTHER" id="PTHR13935:SF46">
    <property type="entry name" value="TRANSCRIPTION FACTOR BHLH167-RELATED"/>
    <property type="match status" value="1"/>
</dbReference>
<evidence type="ECO:0000256" key="2">
    <source>
        <dbReference type="ARBA" id="ARBA00023015"/>
    </source>
</evidence>
<dbReference type="Proteomes" id="UP000325577">
    <property type="component" value="Linkage Group LG19"/>
</dbReference>
<sequence length="183" mass="20870">MQPSSSSSKLDRNAMEKKRRLQMKDLASRLATLIPKQPSKKRLPLPDLLDQAIAYVKQQKQNIDELERIRNEQNKGVEDGKDKTESSMFPVLAVRDMGSALEVNLITGLNKKVFLHEVCSVLEEEGAEAVSASYSTVGDKIFYTIYYRVYLTSIYDSIIYMHEQYIGELDVLSVVVYGQHVQY</sequence>
<evidence type="ECO:0000259" key="6">
    <source>
        <dbReference type="PROSITE" id="PS50888"/>
    </source>
</evidence>
<feature type="coiled-coil region" evidence="5">
    <location>
        <begin position="49"/>
        <end position="76"/>
    </location>
</feature>
<dbReference type="SUPFAM" id="SSF47459">
    <property type="entry name" value="HLH, helix-loop-helix DNA-binding domain"/>
    <property type="match status" value="1"/>
</dbReference>
<keyword evidence="4" id="KW-0539">Nucleus</keyword>
<feature type="domain" description="BHLH" evidence="6">
    <location>
        <begin position="7"/>
        <end position="59"/>
    </location>
</feature>
<dbReference type="Pfam" id="PF00010">
    <property type="entry name" value="HLH"/>
    <property type="match status" value="1"/>
</dbReference>
<dbReference type="AlphaFoldDB" id="A0A5J5AQ63"/>
<reference evidence="7 8" key="1">
    <citation type="submission" date="2019-09" db="EMBL/GenBank/DDBJ databases">
        <title>A chromosome-level genome assembly of the Chinese tupelo Nyssa sinensis.</title>
        <authorList>
            <person name="Yang X."/>
            <person name="Kang M."/>
            <person name="Yang Y."/>
            <person name="Xiong H."/>
            <person name="Wang M."/>
            <person name="Zhang Z."/>
            <person name="Wang Z."/>
            <person name="Wu H."/>
            <person name="Ma T."/>
            <person name="Liu J."/>
            <person name="Xi Z."/>
        </authorList>
    </citation>
    <scope>NUCLEOTIDE SEQUENCE [LARGE SCALE GENOMIC DNA]</scope>
    <source>
        <strain evidence="7">J267</strain>
        <tissue evidence="7">Leaf</tissue>
    </source>
</reference>
<protein>
    <recommendedName>
        <fullName evidence="6">BHLH domain-containing protein</fullName>
    </recommendedName>
</protein>
<keyword evidence="2" id="KW-0805">Transcription regulation</keyword>
<dbReference type="GO" id="GO:0000981">
    <property type="term" value="F:DNA-binding transcription factor activity, RNA polymerase II-specific"/>
    <property type="evidence" value="ECO:0007669"/>
    <property type="project" value="TreeGrafter"/>
</dbReference>